<keyword evidence="7 9" id="KW-0472">Membrane</keyword>
<dbReference type="Pfam" id="PF01699">
    <property type="entry name" value="Na_Ca_ex"/>
    <property type="match status" value="1"/>
</dbReference>
<evidence type="ECO:0000259" key="10">
    <source>
        <dbReference type="Pfam" id="PF01699"/>
    </source>
</evidence>
<evidence type="ECO:0000313" key="11">
    <source>
        <dbReference type="EMBL" id="PBL03704.1"/>
    </source>
</evidence>
<dbReference type="InterPro" id="IPR044880">
    <property type="entry name" value="NCX_ion-bd_dom_sf"/>
</dbReference>
<feature type="transmembrane region" description="Helical" evidence="9">
    <location>
        <begin position="283"/>
        <end position="301"/>
    </location>
</feature>
<evidence type="ECO:0000256" key="8">
    <source>
        <dbReference type="SAM" id="MobiDB-lite"/>
    </source>
</evidence>
<feature type="transmembrane region" description="Helical" evidence="9">
    <location>
        <begin position="535"/>
        <end position="551"/>
    </location>
</feature>
<feature type="compositionally biased region" description="Polar residues" evidence="8">
    <location>
        <begin position="51"/>
        <end position="60"/>
    </location>
</feature>
<feature type="compositionally biased region" description="Low complexity" evidence="8">
    <location>
        <begin position="61"/>
        <end position="73"/>
    </location>
</feature>
<reference evidence="12" key="1">
    <citation type="journal article" date="2017" name="Nat. Ecol. Evol.">
        <title>Genome expansion and lineage-specific genetic innovations in the forest pathogenic fungi Armillaria.</title>
        <authorList>
            <person name="Sipos G."/>
            <person name="Prasanna A.N."/>
            <person name="Walter M.C."/>
            <person name="O'Connor E."/>
            <person name="Balint B."/>
            <person name="Krizsan K."/>
            <person name="Kiss B."/>
            <person name="Hess J."/>
            <person name="Varga T."/>
            <person name="Slot J."/>
            <person name="Riley R."/>
            <person name="Boka B."/>
            <person name="Rigling D."/>
            <person name="Barry K."/>
            <person name="Lee J."/>
            <person name="Mihaltcheva S."/>
            <person name="LaButti K."/>
            <person name="Lipzen A."/>
            <person name="Waldron R."/>
            <person name="Moloney N.M."/>
            <person name="Sperisen C."/>
            <person name="Kredics L."/>
            <person name="Vagvoelgyi C."/>
            <person name="Patrignani A."/>
            <person name="Fitzpatrick D."/>
            <person name="Nagy I."/>
            <person name="Doyle S."/>
            <person name="Anderson J.B."/>
            <person name="Grigoriev I.V."/>
            <person name="Gueldener U."/>
            <person name="Muensterkoetter M."/>
            <person name="Nagy L.G."/>
        </authorList>
    </citation>
    <scope>NUCLEOTIDE SEQUENCE [LARGE SCALE GENOMIC DNA]</scope>
    <source>
        <strain evidence="12">Ar21-2</strain>
    </source>
</reference>
<keyword evidence="6" id="KW-0406">Ion transport</keyword>
<dbReference type="OrthoDB" id="1699231at2759"/>
<feature type="transmembrane region" description="Helical" evidence="9">
    <location>
        <begin position="313"/>
        <end position="329"/>
    </location>
</feature>
<proteinExistence type="inferred from homology"/>
<keyword evidence="3" id="KW-0813">Transport</keyword>
<feature type="transmembrane region" description="Helical" evidence="9">
    <location>
        <begin position="430"/>
        <end position="452"/>
    </location>
</feature>
<evidence type="ECO:0000256" key="4">
    <source>
        <dbReference type="ARBA" id="ARBA00022692"/>
    </source>
</evidence>
<evidence type="ECO:0000256" key="5">
    <source>
        <dbReference type="ARBA" id="ARBA00022989"/>
    </source>
</evidence>
<dbReference type="InterPro" id="IPR004837">
    <property type="entry name" value="NaCa_Exmemb"/>
</dbReference>
<dbReference type="InterPro" id="IPR004713">
    <property type="entry name" value="CaH_exchang"/>
</dbReference>
<sequence length="592" mass="64669">MLFLLHPTFRSHSSFLRRHSFAHGNTKQSLRFMDNSNIVQSPHGSEDIAVSDNTHTNISSEPNAETNTTTPPTKRSVTFRDRKATGDTVNTSSPRPTGRYNSLARATTMMLQPEKEIGPSPGVWSSIKAILLLSWLNILLLLIPVSWALHFAFAAEKETIIFVCSFLAVIPLAKLLAFATDELSMRVGEILAGLLNATLVGASRTPLHLRFSDLLSSGKRVCDLCNDIWSVVSSITFVSAYSFIAAVILSYEVLVLGMCFFAGGTKFQEQGFAQMATQLNSSLLAISVIAVLLPAVLHFSVVDNTENNETFDILSVSHGTSIILLFVRVPGSKSRRRLNSAIVYISYLVFQLFSHASLYADEDEDMIKFTRYGAKKHKAEPSIGLQAPKTGAISFATPTALAHRPEDNFDVEGGSSEEVEHPRLSIQVTVGLLIIVTVLVAVHPAVTVEWLVDSIDGMTHNSPISKEFVGVIILPIVCRTPDGVTIVTTSVKDKVDLSMGITVGSSIQIALFVIPFIVTLGWIMGKPLTLLFDPYESVAMFLAVLTVNYVVHYGKSNWLEGMILMCLYAILCVTFWFYSGNNPSGVLLAACS</sequence>
<dbReference type="GO" id="GO:0006874">
    <property type="term" value="P:intracellular calcium ion homeostasis"/>
    <property type="evidence" value="ECO:0007669"/>
    <property type="project" value="TreeGrafter"/>
</dbReference>
<evidence type="ECO:0000256" key="1">
    <source>
        <dbReference type="ARBA" id="ARBA00004127"/>
    </source>
</evidence>
<dbReference type="GO" id="GO:0015369">
    <property type="term" value="F:calcium:proton antiporter activity"/>
    <property type="evidence" value="ECO:0007669"/>
    <property type="project" value="UniProtKB-ARBA"/>
</dbReference>
<evidence type="ECO:0000256" key="7">
    <source>
        <dbReference type="ARBA" id="ARBA00023136"/>
    </source>
</evidence>
<feature type="transmembrane region" description="Helical" evidence="9">
    <location>
        <begin position="130"/>
        <end position="153"/>
    </location>
</feature>
<feature type="transmembrane region" description="Helical" evidence="9">
    <location>
        <begin position="341"/>
        <end position="360"/>
    </location>
</feature>
<evidence type="ECO:0000256" key="6">
    <source>
        <dbReference type="ARBA" id="ARBA00023065"/>
    </source>
</evidence>
<feature type="transmembrane region" description="Helical" evidence="9">
    <location>
        <begin position="558"/>
        <end position="578"/>
    </location>
</feature>
<protein>
    <recommendedName>
        <fullName evidence="10">Sodium/calcium exchanger membrane region domain-containing protein</fullName>
    </recommendedName>
</protein>
<dbReference type="FunFam" id="1.20.1420.30:FF:000024">
    <property type="entry name" value="Calcium/proton exchanger, variant"/>
    <property type="match status" value="1"/>
</dbReference>
<dbReference type="Gene3D" id="1.20.1420.30">
    <property type="entry name" value="NCX, central ion-binding region"/>
    <property type="match status" value="1"/>
</dbReference>
<dbReference type="STRING" id="47427.A0A2H3EW71"/>
<dbReference type="InParanoid" id="A0A2H3EW71"/>
<dbReference type="AlphaFoldDB" id="A0A2H3EW71"/>
<accession>A0A2H3EW71</accession>
<dbReference type="OMA" id="HISEEWV"/>
<feature type="region of interest" description="Disordered" evidence="8">
    <location>
        <begin position="37"/>
        <end position="99"/>
    </location>
</feature>
<comment type="subcellular location">
    <subcellularLocation>
        <location evidence="1">Endomembrane system</location>
        <topology evidence="1">Multi-pass membrane protein</topology>
    </subcellularLocation>
</comment>
<keyword evidence="5 9" id="KW-1133">Transmembrane helix</keyword>
<dbReference type="GO" id="GO:0000329">
    <property type="term" value="C:fungal-type vacuole membrane"/>
    <property type="evidence" value="ECO:0007669"/>
    <property type="project" value="TreeGrafter"/>
</dbReference>
<name>A0A2H3EW71_ARMGA</name>
<keyword evidence="4 9" id="KW-0812">Transmembrane</keyword>
<evidence type="ECO:0000256" key="3">
    <source>
        <dbReference type="ARBA" id="ARBA00022448"/>
    </source>
</evidence>
<evidence type="ECO:0000313" key="12">
    <source>
        <dbReference type="Proteomes" id="UP000217790"/>
    </source>
</evidence>
<dbReference type="Proteomes" id="UP000217790">
    <property type="component" value="Unassembled WGS sequence"/>
</dbReference>
<gene>
    <name evidence="11" type="ORF">ARMGADRAFT_1070209</name>
</gene>
<dbReference type="PANTHER" id="PTHR31503:SF20">
    <property type="entry name" value="CA(2+)_H(+) EXCHANGER, PUTATIVE (EUROFUNG)-RELATED"/>
    <property type="match status" value="1"/>
</dbReference>
<dbReference type="PANTHER" id="PTHR31503">
    <property type="entry name" value="VACUOLAR CALCIUM ION TRANSPORTER"/>
    <property type="match status" value="1"/>
</dbReference>
<feature type="transmembrane region" description="Helical" evidence="9">
    <location>
        <begin position="240"/>
        <end position="262"/>
    </location>
</feature>
<feature type="transmembrane region" description="Helical" evidence="9">
    <location>
        <begin position="501"/>
        <end position="523"/>
    </location>
</feature>
<feature type="transmembrane region" description="Helical" evidence="9">
    <location>
        <begin position="159"/>
        <end position="178"/>
    </location>
</feature>
<dbReference type="EMBL" id="KZ293644">
    <property type="protein sequence ID" value="PBL03704.1"/>
    <property type="molecule type" value="Genomic_DNA"/>
</dbReference>
<organism evidence="11 12">
    <name type="scientific">Armillaria gallica</name>
    <name type="common">Bulbous honey fungus</name>
    <name type="synonym">Armillaria bulbosa</name>
    <dbReference type="NCBI Taxonomy" id="47427"/>
    <lineage>
        <taxon>Eukaryota</taxon>
        <taxon>Fungi</taxon>
        <taxon>Dikarya</taxon>
        <taxon>Basidiomycota</taxon>
        <taxon>Agaricomycotina</taxon>
        <taxon>Agaricomycetes</taxon>
        <taxon>Agaricomycetidae</taxon>
        <taxon>Agaricales</taxon>
        <taxon>Marasmiineae</taxon>
        <taxon>Physalacriaceae</taxon>
        <taxon>Armillaria</taxon>
    </lineage>
</organism>
<keyword evidence="12" id="KW-1185">Reference proteome</keyword>
<comment type="similarity">
    <text evidence="2">Belongs to the Ca(2+):cation antiporter (CaCA) (TC 2.A.19) family.</text>
</comment>
<evidence type="ECO:0000256" key="2">
    <source>
        <dbReference type="ARBA" id="ARBA00008170"/>
    </source>
</evidence>
<feature type="domain" description="Sodium/calcium exchanger membrane region" evidence="10">
    <location>
        <begin position="435"/>
        <end position="576"/>
    </location>
</feature>
<evidence type="ECO:0000256" key="9">
    <source>
        <dbReference type="SAM" id="Phobius"/>
    </source>
</evidence>
<dbReference type="GO" id="GO:0012505">
    <property type="term" value="C:endomembrane system"/>
    <property type="evidence" value="ECO:0007669"/>
    <property type="project" value="UniProtKB-SubCell"/>
</dbReference>